<comment type="catalytic activity">
    <reaction evidence="5">
        <text>octanoyl-[ACP] + L-lysyl-[protein] = N(6)-octanoyl-L-lysyl-[protein] + holo-[ACP] + H(+)</text>
        <dbReference type="Rhea" id="RHEA:17665"/>
        <dbReference type="Rhea" id="RHEA-COMP:9636"/>
        <dbReference type="Rhea" id="RHEA-COMP:9685"/>
        <dbReference type="Rhea" id="RHEA-COMP:9752"/>
        <dbReference type="Rhea" id="RHEA-COMP:9928"/>
        <dbReference type="ChEBI" id="CHEBI:15378"/>
        <dbReference type="ChEBI" id="CHEBI:29969"/>
        <dbReference type="ChEBI" id="CHEBI:64479"/>
        <dbReference type="ChEBI" id="CHEBI:78463"/>
        <dbReference type="ChEBI" id="CHEBI:78809"/>
        <dbReference type="EC" id="2.3.1.181"/>
    </reaction>
</comment>
<organism evidence="7 8">
    <name type="scientific">Corynebacterium mendelii</name>
    <dbReference type="NCBI Taxonomy" id="2765362"/>
    <lineage>
        <taxon>Bacteria</taxon>
        <taxon>Bacillati</taxon>
        <taxon>Actinomycetota</taxon>
        <taxon>Actinomycetes</taxon>
        <taxon>Mycobacteriales</taxon>
        <taxon>Corynebacteriaceae</taxon>
        <taxon>Corynebacterium</taxon>
    </lineage>
</organism>
<dbReference type="InterPro" id="IPR000544">
    <property type="entry name" value="Octanoyltransferase"/>
</dbReference>
<dbReference type="PANTHER" id="PTHR10993">
    <property type="entry name" value="OCTANOYLTRANSFERASE"/>
    <property type="match status" value="1"/>
</dbReference>
<dbReference type="Proteomes" id="UP000664332">
    <property type="component" value="Unassembled WGS sequence"/>
</dbReference>
<name>A0A939E059_9CORY</name>
<dbReference type="GO" id="GO:0005737">
    <property type="term" value="C:cytoplasm"/>
    <property type="evidence" value="ECO:0007669"/>
    <property type="project" value="UniProtKB-SubCell"/>
</dbReference>
<feature type="binding site" evidence="5">
    <location>
        <begin position="89"/>
        <end position="96"/>
    </location>
    <ligand>
        <name>substrate</name>
    </ligand>
</feature>
<dbReference type="RefSeq" id="WP_207117471.1">
    <property type="nucleotide sequence ID" value="NZ_JAFLEQ010000003.1"/>
</dbReference>
<comment type="function">
    <text evidence="4 5">Catalyzes the transfer of endogenously produced octanoic acid from octanoyl-acyl-carrier-protein onto the lipoyl domains of lipoate-dependent enzymes. Lipoyl-ACP can also act as a substrate although octanoyl-ACP is likely to be the physiological substrate.</text>
</comment>
<feature type="site" description="Lowers pKa of active site Cys" evidence="5">
    <location>
        <position position="160"/>
    </location>
</feature>
<dbReference type="HAMAP" id="MF_00013">
    <property type="entry name" value="LipB"/>
    <property type="match status" value="1"/>
</dbReference>
<comment type="subcellular location">
    <subcellularLocation>
        <location evidence="5">Cytoplasm</location>
    </subcellularLocation>
</comment>
<feature type="domain" description="BPL/LPL catalytic" evidence="6">
    <location>
        <begin position="51"/>
        <end position="233"/>
    </location>
</feature>
<comment type="pathway">
    <text evidence="1 5">Protein modification; protein lipoylation via endogenous pathway; protein N(6)-(lipoyl)lysine from octanoyl-[acyl-carrier-protein]: step 1/2.</text>
</comment>
<dbReference type="AlphaFoldDB" id="A0A939E059"/>
<evidence type="ECO:0000256" key="5">
    <source>
        <dbReference type="HAMAP-Rule" id="MF_00013"/>
    </source>
</evidence>
<dbReference type="GO" id="GO:0009249">
    <property type="term" value="P:protein lipoylation"/>
    <property type="evidence" value="ECO:0007669"/>
    <property type="project" value="InterPro"/>
</dbReference>
<feature type="binding site" evidence="5">
    <location>
        <begin position="163"/>
        <end position="165"/>
    </location>
    <ligand>
        <name>substrate</name>
    </ligand>
</feature>
<evidence type="ECO:0000256" key="3">
    <source>
        <dbReference type="ARBA" id="ARBA00023315"/>
    </source>
</evidence>
<keyword evidence="5" id="KW-0963">Cytoplasm</keyword>
<evidence type="ECO:0000256" key="1">
    <source>
        <dbReference type="ARBA" id="ARBA00004821"/>
    </source>
</evidence>
<feature type="active site" description="Acyl-thioester intermediate" evidence="5">
    <location>
        <position position="194"/>
    </location>
</feature>
<accession>A0A939E059</accession>
<evidence type="ECO:0000313" key="8">
    <source>
        <dbReference type="Proteomes" id="UP000664332"/>
    </source>
</evidence>
<dbReference type="GO" id="GO:0033819">
    <property type="term" value="F:lipoyl(octanoyl) transferase activity"/>
    <property type="evidence" value="ECO:0007669"/>
    <property type="project" value="UniProtKB-EC"/>
</dbReference>
<dbReference type="Pfam" id="PF21948">
    <property type="entry name" value="LplA-B_cat"/>
    <property type="match status" value="1"/>
</dbReference>
<dbReference type="NCBIfam" id="NF010925">
    <property type="entry name" value="PRK14345.1"/>
    <property type="match status" value="1"/>
</dbReference>
<keyword evidence="3 5" id="KW-0012">Acyltransferase</keyword>
<dbReference type="CDD" id="cd16444">
    <property type="entry name" value="LipB"/>
    <property type="match status" value="1"/>
</dbReference>
<dbReference type="InterPro" id="IPR045864">
    <property type="entry name" value="aa-tRNA-synth_II/BPL/LPL"/>
</dbReference>
<dbReference type="InterPro" id="IPR020605">
    <property type="entry name" value="Octanoyltransferase_CS"/>
</dbReference>
<evidence type="ECO:0000256" key="2">
    <source>
        <dbReference type="ARBA" id="ARBA00022679"/>
    </source>
</evidence>
<comment type="similarity">
    <text evidence="5">Belongs to the LipB family.</text>
</comment>
<evidence type="ECO:0000259" key="6">
    <source>
        <dbReference type="PROSITE" id="PS51733"/>
    </source>
</evidence>
<reference evidence="7" key="1">
    <citation type="submission" date="2021-03" db="EMBL/GenBank/DDBJ databases">
        <authorList>
            <person name="Sun Q."/>
        </authorList>
    </citation>
    <scope>NUCLEOTIDE SEQUENCE</scope>
    <source>
        <strain evidence="7">CCM 8862</strain>
    </source>
</reference>
<dbReference type="EC" id="2.3.1.181" evidence="5"/>
<keyword evidence="2 5" id="KW-0808">Transferase</keyword>
<dbReference type="PROSITE" id="PS01313">
    <property type="entry name" value="LIPB"/>
    <property type="match status" value="1"/>
</dbReference>
<gene>
    <name evidence="5 7" type="primary">lipB</name>
    <name evidence="7" type="ORF">JZY06_00180</name>
</gene>
<dbReference type="SUPFAM" id="SSF55681">
    <property type="entry name" value="Class II aaRS and biotin synthetases"/>
    <property type="match status" value="1"/>
</dbReference>
<protein>
    <recommendedName>
        <fullName evidence="5">Octanoyltransferase</fullName>
        <ecNumber evidence="5">2.3.1.181</ecNumber>
    </recommendedName>
    <alternativeName>
        <fullName evidence="5">Lipoate-protein ligase B</fullName>
    </alternativeName>
    <alternativeName>
        <fullName evidence="5">Lipoyl/octanoyl transferase</fullName>
    </alternativeName>
    <alternativeName>
        <fullName evidence="5">Octanoyl-[acyl-carrier-protein]-protein N-octanoyltransferase</fullName>
    </alternativeName>
</protein>
<comment type="miscellaneous">
    <text evidence="5">In the reaction, the free carboxyl group of octanoic acid is attached via an amide linkage to the epsilon-amino group of a specific lysine residue of lipoyl domains of lipoate-dependent enzymes.</text>
</comment>
<evidence type="ECO:0000256" key="4">
    <source>
        <dbReference type="ARBA" id="ARBA00024732"/>
    </source>
</evidence>
<comment type="caution">
    <text evidence="7">The sequence shown here is derived from an EMBL/GenBank/DDBJ whole genome shotgun (WGS) entry which is preliminary data.</text>
</comment>
<dbReference type="EMBL" id="JAFLEQ010000003">
    <property type="protein sequence ID" value="MBN9643052.1"/>
    <property type="molecule type" value="Genomic_DNA"/>
</dbReference>
<keyword evidence="8" id="KW-1185">Reference proteome</keyword>
<proteinExistence type="inferred from homology"/>
<dbReference type="InterPro" id="IPR004143">
    <property type="entry name" value="BPL_LPL_catalytic"/>
</dbReference>
<feature type="binding site" evidence="5">
    <location>
        <begin position="176"/>
        <end position="178"/>
    </location>
    <ligand>
        <name>substrate</name>
    </ligand>
</feature>
<evidence type="ECO:0000313" key="7">
    <source>
        <dbReference type="EMBL" id="MBN9643052.1"/>
    </source>
</evidence>
<dbReference type="PANTHER" id="PTHR10993:SF7">
    <property type="entry name" value="LIPOYLTRANSFERASE 2, MITOCHONDRIAL-RELATED"/>
    <property type="match status" value="1"/>
</dbReference>
<dbReference type="NCBIfam" id="TIGR00214">
    <property type="entry name" value="lipB"/>
    <property type="match status" value="1"/>
</dbReference>
<dbReference type="PROSITE" id="PS51733">
    <property type="entry name" value="BPL_LPL_CATALYTIC"/>
    <property type="match status" value="1"/>
</dbReference>
<dbReference type="Gene3D" id="3.30.930.10">
    <property type="entry name" value="Bira Bifunctional Protein, Domain 2"/>
    <property type="match status" value="1"/>
</dbReference>
<sequence>MSTAPRQPFFRPDRPIRRDSEHKVTRRFLGTVDYLDAWRMQADLADQRHRGHIGDTYLVLEHPSVYTAGKRTQDSDRPTAGPQCIDVDRGGRITWHGPGQLVVYPIIALADPIDVVDYVRRVEEALIVAVRRVGLAGAGRIDGRSGVWLKADGQSRPDRKIAALGIRVTHGVAMHGLALNCTNTLEYYNYIVPCGIDDAAVTTLSQELGHPVTCEQMAPLVLDALDATLSGSITVADHTLGHAPDPCAGHRRGSR</sequence>